<dbReference type="Pfam" id="PF00015">
    <property type="entry name" value="MCPsignal"/>
    <property type="match status" value="1"/>
</dbReference>
<keyword evidence="2" id="KW-1003">Cell membrane</keyword>
<evidence type="ECO:0000259" key="9">
    <source>
        <dbReference type="PROSITE" id="PS50885"/>
    </source>
</evidence>
<evidence type="ECO:0000256" key="7">
    <source>
        <dbReference type="SAM" id="Phobius"/>
    </source>
</evidence>
<dbReference type="Gene3D" id="6.10.340.10">
    <property type="match status" value="1"/>
</dbReference>
<sequence length="570" mass="62282">MKFLRNLKVLQKLILLISIFTISLLILGFVSISNLSGASNNVDTLYNKQLKPSLLLSGISINNRAINAYLLELLLTDDPERNEYLNGRVDLNIDQTATYFDELASMSLPSDIDQQLDKLISLDKEQNVIREKVRDLAMENKNEEAYQVFQNELEAKRVAINELFTDLEESNKEGSEQVFNEVTESTDNAKTTVIVTIILAIIITILVSLVIASLITRPLRKIQELLGVVENGDFTVKGDYQSKDEIGMLNASFNKMVEGVNTVIRTVGSTSEQVAAASEELSASAEQSTKASEHITETIQELVVGAENQVDIIRDSTNLIAQINHDTEEVMSNTEIVSHTVDEASRLSSEGRKVINEVNNQMKFIDNTVRSLVDSFAELSTRSREIGQIIEVITGIAAQTNLLALNAAIEAARAGESGKGFAVVADEVRKLAEESAKSARQISELVSAIQQDTDQTMKMVEDATGEVKQGMSVVHVAGDTFSEIETVIEKAVPQIESIKGNVEKLLTGTSHVNKSIIEVNEVATETAAGTQSVTAATEEQLASMEEITSSSQALASLAEDLQSLILKFKI</sequence>
<feature type="domain" description="Methyl-accepting transducer" evidence="8">
    <location>
        <begin position="284"/>
        <end position="555"/>
    </location>
</feature>
<evidence type="ECO:0000256" key="4">
    <source>
        <dbReference type="ARBA" id="ARBA00023224"/>
    </source>
</evidence>
<dbReference type="PROSITE" id="PS50111">
    <property type="entry name" value="CHEMOTAXIS_TRANSDUC_2"/>
    <property type="match status" value="1"/>
</dbReference>
<accession>A0ABT8GNQ0</accession>
<dbReference type="PRINTS" id="PR00260">
    <property type="entry name" value="CHEMTRNSDUCR"/>
</dbReference>
<dbReference type="PANTHER" id="PTHR32089">
    <property type="entry name" value="METHYL-ACCEPTING CHEMOTAXIS PROTEIN MCPB"/>
    <property type="match status" value="1"/>
</dbReference>
<dbReference type="InterPro" id="IPR003660">
    <property type="entry name" value="HAMP_dom"/>
</dbReference>
<feature type="transmembrane region" description="Helical" evidence="7">
    <location>
        <begin position="12"/>
        <end position="32"/>
    </location>
</feature>
<dbReference type="Gene3D" id="1.10.287.950">
    <property type="entry name" value="Methyl-accepting chemotaxis protein"/>
    <property type="match status" value="1"/>
</dbReference>
<feature type="domain" description="HAMP" evidence="9">
    <location>
        <begin position="213"/>
        <end position="265"/>
    </location>
</feature>
<evidence type="ECO:0000313" key="11">
    <source>
        <dbReference type="Proteomes" id="UP001172743"/>
    </source>
</evidence>
<evidence type="ECO:0000259" key="8">
    <source>
        <dbReference type="PROSITE" id="PS50111"/>
    </source>
</evidence>
<dbReference type="CDD" id="cd06225">
    <property type="entry name" value="HAMP"/>
    <property type="match status" value="1"/>
</dbReference>
<comment type="similarity">
    <text evidence="5">Belongs to the methyl-accepting chemotaxis (MCP) protein family.</text>
</comment>
<dbReference type="Proteomes" id="UP001172743">
    <property type="component" value="Unassembled WGS sequence"/>
</dbReference>
<organism evidence="10 11">
    <name type="scientific">Ureibacillus aquaedulcis</name>
    <dbReference type="NCBI Taxonomy" id="3058421"/>
    <lineage>
        <taxon>Bacteria</taxon>
        <taxon>Bacillati</taxon>
        <taxon>Bacillota</taxon>
        <taxon>Bacilli</taxon>
        <taxon>Bacillales</taxon>
        <taxon>Caryophanaceae</taxon>
        <taxon>Ureibacillus</taxon>
    </lineage>
</organism>
<evidence type="ECO:0000256" key="3">
    <source>
        <dbReference type="ARBA" id="ARBA00023136"/>
    </source>
</evidence>
<dbReference type="InterPro" id="IPR004089">
    <property type="entry name" value="MCPsignal_dom"/>
</dbReference>
<dbReference type="SMART" id="SM00283">
    <property type="entry name" value="MA"/>
    <property type="match status" value="1"/>
</dbReference>
<comment type="subcellular location">
    <subcellularLocation>
        <location evidence="1">Cell membrane</location>
    </subcellularLocation>
</comment>
<dbReference type="Pfam" id="PF00672">
    <property type="entry name" value="HAMP"/>
    <property type="match status" value="1"/>
</dbReference>
<keyword evidence="7" id="KW-1133">Transmembrane helix</keyword>
<evidence type="ECO:0000256" key="2">
    <source>
        <dbReference type="ARBA" id="ARBA00022475"/>
    </source>
</evidence>
<dbReference type="CDD" id="cd11386">
    <property type="entry name" value="MCP_signal"/>
    <property type="match status" value="1"/>
</dbReference>
<comment type="caution">
    <text evidence="10">The sequence shown here is derived from an EMBL/GenBank/DDBJ whole genome shotgun (WGS) entry which is preliminary data.</text>
</comment>
<keyword evidence="11" id="KW-1185">Reference proteome</keyword>
<evidence type="ECO:0000256" key="6">
    <source>
        <dbReference type="PROSITE-ProRule" id="PRU00284"/>
    </source>
</evidence>
<keyword evidence="4 6" id="KW-0807">Transducer</keyword>
<dbReference type="EMBL" id="JAUHTQ010000003">
    <property type="protein sequence ID" value="MDN4493029.1"/>
    <property type="molecule type" value="Genomic_DNA"/>
</dbReference>
<dbReference type="PANTHER" id="PTHR32089:SF112">
    <property type="entry name" value="LYSOZYME-LIKE PROTEIN-RELATED"/>
    <property type="match status" value="1"/>
</dbReference>
<gene>
    <name evidence="10" type="ORF">QYB95_05700</name>
</gene>
<dbReference type="RefSeq" id="WP_301137299.1">
    <property type="nucleotide sequence ID" value="NZ_JAUHTQ010000003.1"/>
</dbReference>
<evidence type="ECO:0000256" key="5">
    <source>
        <dbReference type="ARBA" id="ARBA00029447"/>
    </source>
</evidence>
<feature type="transmembrane region" description="Helical" evidence="7">
    <location>
        <begin position="193"/>
        <end position="215"/>
    </location>
</feature>
<reference evidence="10" key="1">
    <citation type="submission" date="2023-07" db="EMBL/GenBank/DDBJ databases">
        <title>Ureibacillus sp. isolated from freshwater well.</title>
        <authorList>
            <person name="Kirdat K."/>
            <person name="Bhatt A."/>
            <person name="Teware R."/>
            <person name="Bhavsar Y."/>
            <person name="Yadav A."/>
        </authorList>
    </citation>
    <scope>NUCLEOTIDE SEQUENCE</scope>
    <source>
        <strain evidence="10">BA0131</strain>
    </source>
</reference>
<dbReference type="InterPro" id="IPR024478">
    <property type="entry name" value="HlyB_4HB_MCP"/>
</dbReference>
<evidence type="ECO:0000313" key="10">
    <source>
        <dbReference type="EMBL" id="MDN4493029.1"/>
    </source>
</evidence>
<dbReference type="InterPro" id="IPR004090">
    <property type="entry name" value="Chemotax_Me-accpt_rcpt"/>
</dbReference>
<dbReference type="Pfam" id="PF12729">
    <property type="entry name" value="4HB_MCP_1"/>
    <property type="match status" value="1"/>
</dbReference>
<dbReference type="SMART" id="SM00304">
    <property type="entry name" value="HAMP"/>
    <property type="match status" value="1"/>
</dbReference>
<dbReference type="SUPFAM" id="SSF58104">
    <property type="entry name" value="Methyl-accepting chemotaxis protein (MCP) signaling domain"/>
    <property type="match status" value="1"/>
</dbReference>
<proteinExistence type="inferred from homology"/>
<evidence type="ECO:0000256" key="1">
    <source>
        <dbReference type="ARBA" id="ARBA00004236"/>
    </source>
</evidence>
<name>A0ABT8GNQ0_9BACL</name>
<keyword evidence="7" id="KW-0812">Transmembrane</keyword>
<protein>
    <submittedName>
        <fullName evidence="10">Methyl-accepting chemotaxis protein</fullName>
    </submittedName>
</protein>
<keyword evidence="3 7" id="KW-0472">Membrane</keyword>
<dbReference type="PROSITE" id="PS50885">
    <property type="entry name" value="HAMP"/>
    <property type="match status" value="1"/>
</dbReference>